<feature type="compositionally biased region" description="Polar residues" evidence="1">
    <location>
        <begin position="506"/>
        <end position="531"/>
    </location>
</feature>
<protein>
    <recommendedName>
        <fullName evidence="5">Glycoprotease family protein</fullName>
    </recommendedName>
</protein>
<evidence type="ECO:0000313" key="4">
    <source>
        <dbReference type="Proteomes" id="UP000663193"/>
    </source>
</evidence>
<dbReference type="Proteomes" id="UP000663193">
    <property type="component" value="Chromosome 8"/>
</dbReference>
<feature type="compositionally biased region" description="Polar residues" evidence="1">
    <location>
        <begin position="416"/>
        <end position="435"/>
    </location>
</feature>
<name>A0A7U2I001_PHANO</name>
<feature type="compositionally biased region" description="Basic and acidic residues" evidence="1">
    <location>
        <begin position="18"/>
        <end position="27"/>
    </location>
</feature>
<keyword evidence="2" id="KW-0812">Transmembrane</keyword>
<keyword evidence="4" id="KW-1185">Reference proteome</keyword>
<feature type="transmembrane region" description="Helical" evidence="2">
    <location>
        <begin position="604"/>
        <end position="629"/>
    </location>
</feature>
<reference evidence="4" key="1">
    <citation type="journal article" date="2021" name="BMC Genomics">
        <title>Chromosome-level genome assembly and manually-curated proteome of model necrotroph Parastagonospora nodorum Sn15 reveals a genome-wide trove of candidate effector homologs, and redundancy of virulence-related functions within an accessory chromosome.</title>
        <authorList>
            <person name="Bertazzoni S."/>
            <person name="Jones D.A.B."/>
            <person name="Phan H.T."/>
            <person name="Tan K.-C."/>
            <person name="Hane J.K."/>
        </authorList>
    </citation>
    <scope>NUCLEOTIDE SEQUENCE [LARGE SCALE GENOMIC DNA]</scope>
    <source>
        <strain evidence="4">SN15 / ATCC MYA-4574 / FGSC 10173)</strain>
    </source>
</reference>
<feature type="region of interest" description="Disordered" evidence="1">
    <location>
        <begin position="129"/>
        <end position="158"/>
    </location>
</feature>
<feature type="compositionally biased region" description="Polar residues" evidence="1">
    <location>
        <begin position="290"/>
        <end position="305"/>
    </location>
</feature>
<dbReference type="OrthoDB" id="10259622at2759"/>
<feature type="region of interest" description="Disordered" evidence="1">
    <location>
        <begin position="504"/>
        <end position="538"/>
    </location>
</feature>
<feature type="compositionally biased region" description="Polar residues" evidence="1">
    <location>
        <begin position="640"/>
        <end position="656"/>
    </location>
</feature>
<evidence type="ECO:0000313" key="3">
    <source>
        <dbReference type="EMBL" id="QRC98205.1"/>
    </source>
</evidence>
<feature type="region of interest" description="Disordered" evidence="1">
    <location>
        <begin position="1"/>
        <end position="27"/>
    </location>
</feature>
<dbReference type="EMBL" id="CP069030">
    <property type="protein sequence ID" value="QRC98205.1"/>
    <property type="molecule type" value="Genomic_DNA"/>
</dbReference>
<feature type="region of interest" description="Disordered" evidence="1">
    <location>
        <begin position="635"/>
        <end position="660"/>
    </location>
</feature>
<feature type="region of interest" description="Disordered" evidence="1">
    <location>
        <begin position="553"/>
        <end position="574"/>
    </location>
</feature>
<dbReference type="AlphaFoldDB" id="A0A7U2I001"/>
<feature type="region of interest" description="Disordered" evidence="1">
    <location>
        <begin position="410"/>
        <end position="435"/>
    </location>
</feature>
<evidence type="ECO:0000256" key="1">
    <source>
        <dbReference type="SAM" id="MobiDB-lite"/>
    </source>
</evidence>
<gene>
    <name evidence="3" type="ORF">JI435_042950</name>
</gene>
<evidence type="ECO:0000256" key="2">
    <source>
        <dbReference type="SAM" id="Phobius"/>
    </source>
</evidence>
<keyword evidence="2" id="KW-1133">Transmembrane helix</keyword>
<evidence type="ECO:0008006" key="5">
    <source>
        <dbReference type="Google" id="ProtNLM"/>
    </source>
</evidence>
<keyword evidence="2" id="KW-0472">Membrane</keyword>
<organism evidence="3 4">
    <name type="scientific">Phaeosphaeria nodorum (strain SN15 / ATCC MYA-4574 / FGSC 10173)</name>
    <name type="common">Glume blotch fungus</name>
    <name type="synonym">Parastagonospora nodorum</name>
    <dbReference type="NCBI Taxonomy" id="321614"/>
    <lineage>
        <taxon>Eukaryota</taxon>
        <taxon>Fungi</taxon>
        <taxon>Dikarya</taxon>
        <taxon>Ascomycota</taxon>
        <taxon>Pezizomycotina</taxon>
        <taxon>Dothideomycetes</taxon>
        <taxon>Pleosporomycetidae</taxon>
        <taxon>Pleosporales</taxon>
        <taxon>Pleosporineae</taxon>
        <taxon>Phaeosphaeriaceae</taxon>
        <taxon>Parastagonospora</taxon>
    </lineage>
</organism>
<feature type="region of interest" description="Disordered" evidence="1">
    <location>
        <begin position="59"/>
        <end position="93"/>
    </location>
</feature>
<sequence>MNTTRSGRAQPPAAQNGYEHHGTHDEDILVHLNTQFDDEHGGQESRQWDSGTQQAVRRAITKRSSKSYSARMSRQKSRKRDMFGRQGKPGITVDTSFARHRGTQPHQVFPQEEMRSGGSIRKQSWFSAGRASTRNKGLGITKGTPQPGRTHRAKPSVDGSDMLTAISMTPGSNTWNEISPWDRRIPIGISVPTDSVSDFSSFNGARMRSGSDATLVTPSIIITPAEAMKSVWSPDTPFTESDYTPSTYSRYTFNGHSADPSAPPVPALPAGMTSASGIQVMPRPKDDAASTPNHNRNDTLDSNGTAFEEDDDVKRNQRIMSTGTVFEEDETPLRERALDTPIAVDTSLVPTPRRSQGWWNFITTPFVTTPNTAVFPPTGRGEETTPTVPSVPAGYGIRREVSPANSHAAIFDSTPRLPNTTSNDASATLMPQNTTVNNSVVVEQNQTSKSTSDRGVPSPAKVLMPLQIEEQPRTININIELQDRRANAGAQTAYGNANSLPVGHYSHTSSPATQANNTTAPISRPNGSPQNLPVFAPPPSHAIKSSHFSYDNISRASSPASTHELKGKKQKKHRKVCDMMSFLPFGKRKQQKKDEEKKKKKKGWCFWGCCCCLTFLVLIAILIPLTVVLTRRRDDAPTVTPGSSGAQPDQPGNSGWLNLPNYPPIPTGISTIAQPEAVKEESGCVAPTTLWSCALPKELQESIKPNKPDQPNFRIQITYDNGTKASPTKRAANPVSAGAFIRSLLKIRALPSPSPAPPSDADMSFLGQTTDGNMAPFDGEDTPLFISFQDSKRSAAKLKRANANDPTNITAVIPPPMLDSDGTAAPANLIPLPSAQPLRLYNRGADNEHYGFYTYFDRSIFLKQINGTNRGGNPADVDGGSAKSAASLRCTFSETRFLVQIWTRSKTSKPLLQGSAQSGPDSTKRPGTFPYPVTVTLDRHGGNPAKKNLYCYQMESDGTIQNKDSKKSFQFEDRAFGGNLVNGTQGKTSVTGPIDGGTGGCRCQWQNWLS</sequence>
<proteinExistence type="predicted"/>
<feature type="region of interest" description="Disordered" evidence="1">
    <location>
        <begin position="277"/>
        <end position="316"/>
    </location>
</feature>
<accession>A0A7U2I001</accession>
<dbReference type="VEuPathDB" id="FungiDB:JI435_042950"/>